<dbReference type="OrthoDB" id="428768at2759"/>
<dbReference type="InterPro" id="IPR011057">
    <property type="entry name" value="Mss4-like_sf"/>
</dbReference>
<protein>
    <submittedName>
        <fullName evidence="7">GFA domain containing protein</fullName>
    </submittedName>
</protein>
<dbReference type="EMBL" id="NRDI02000017">
    <property type="protein sequence ID" value="KAI1510375.1"/>
    <property type="molecule type" value="Genomic_DNA"/>
</dbReference>
<dbReference type="InterPro" id="IPR006913">
    <property type="entry name" value="CENP-V/GFA"/>
</dbReference>
<dbReference type="PROSITE" id="PS51891">
    <property type="entry name" value="CENP_V_GFA"/>
    <property type="match status" value="1"/>
</dbReference>
<comment type="similarity">
    <text evidence="1">Belongs to the Gfa family.</text>
</comment>
<feature type="compositionally biased region" description="Pro residues" evidence="5">
    <location>
        <begin position="283"/>
        <end position="297"/>
    </location>
</feature>
<feature type="compositionally biased region" description="Low complexity" evidence="5">
    <location>
        <begin position="72"/>
        <end position="90"/>
    </location>
</feature>
<dbReference type="AlphaFoldDB" id="A0A922N8H0"/>
<dbReference type="Pfam" id="PF04828">
    <property type="entry name" value="GFA"/>
    <property type="match status" value="1"/>
</dbReference>
<sequence>MKFNIASTLKTVAQRLNPDLEIPNSPPPAGISTTTTTTTTTSGRKTSSPPLPQSSFSASSSPSPKKPRKSRSTSWTKTRNRASSNVSSVFRRSSASIALPVFMSKIPVPPVKVEEEKKTETVGKNETPVSLCRDFAVESKGKEREVSMEMPMDTPQRPSTPMESAMQIADTALMSSHAYTPVFISSSPPRAVDTLAGVPEPDMVKMALVSHSASSSVYSLVPSVIEETPETDVDIYIASAPAATRREDSMQETALELAEETQQPPLETETPNLEKATLEASTLPPPPPTSAPPPPPATATSTCLCTAIHLSFPLSSPTPRPTSTSPLLLCTCLACSKTCASVYAAGYSVDKMDLMHVRGRDELTTYTHTHSPDVAATDDVDSSATTTMSTTKHFCKTCGTLMYSVGSHLPDRYILYLNTVDDALRADKEMKSRVVDEEEEEGIRSSL</sequence>
<evidence type="ECO:0000256" key="5">
    <source>
        <dbReference type="SAM" id="MobiDB-lite"/>
    </source>
</evidence>
<keyword evidence="4" id="KW-0456">Lyase</keyword>
<feature type="region of interest" description="Disordered" evidence="5">
    <location>
        <begin position="16"/>
        <end position="90"/>
    </location>
</feature>
<feature type="region of interest" description="Disordered" evidence="5">
    <location>
        <begin position="140"/>
        <end position="161"/>
    </location>
</feature>
<feature type="domain" description="CENP-V/GFA" evidence="6">
    <location>
        <begin position="299"/>
        <end position="441"/>
    </location>
</feature>
<dbReference type="Gene3D" id="2.170.150.70">
    <property type="match status" value="1"/>
</dbReference>
<evidence type="ECO:0000256" key="3">
    <source>
        <dbReference type="ARBA" id="ARBA00022833"/>
    </source>
</evidence>
<name>A0A922N8H0_9PLEO</name>
<dbReference type="GO" id="GO:0016846">
    <property type="term" value="F:carbon-sulfur lyase activity"/>
    <property type="evidence" value="ECO:0007669"/>
    <property type="project" value="InterPro"/>
</dbReference>
<evidence type="ECO:0000256" key="2">
    <source>
        <dbReference type="ARBA" id="ARBA00022723"/>
    </source>
</evidence>
<keyword evidence="3" id="KW-0862">Zinc</keyword>
<dbReference type="GO" id="GO:0046872">
    <property type="term" value="F:metal ion binding"/>
    <property type="evidence" value="ECO:0007669"/>
    <property type="project" value="UniProtKB-KW"/>
</dbReference>
<dbReference type="SUPFAM" id="SSF51316">
    <property type="entry name" value="Mss4-like"/>
    <property type="match status" value="1"/>
</dbReference>
<keyword evidence="8" id="KW-1185">Reference proteome</keyword>
<dbReference type="PANTHER" id="PTHR33337:SF8">
    <property type="entry name" value="CENP-V_GFA DOMAIN-CONTAINING PROTEIN"/>
    <property type="match status" value="1"/>
</dbReference>
<dbReference type="Proteomes" id="UP000249757">
    <property type="component" value="Unassembled WGS sequence"/>
</dbReference>
<evidence type="ECO:0000313" key="7">
    <source>
        <dbReference type="EMBL" id="KAI1510375.1"/>
    </source>
</evidence>
<feature type="region of interest" description="Disordered" evidence="5">
    <location>
        <begin position="244"/>
        <end position="300"/>
    </location>
</feature>
<organism evidence="7 8">
    <name type="scientific">Pyrenophora tritici-repentis</name>
    <dbReference type="NCBI Taxonomy" id="45151"/>
    <lineage>
        <taxon>Eukaryota</taxon>
        <taxon>Fungi</taxon>
        <taxon>Dikarya</taxon>
        <taxon>Ascomycota</taxon>
        <taxon>Pezizomycotina</taxon>
        <taxon>Dothideomycetes</taxon>
        <taxon>Pleosporomycetidae</taxon>
        <taxon>Pleosporales</taxon>
        <taxon>Pleosporineae</taxon>
        <taxon>Pleosporaceae</taxon>
        <taxon>Pyrenophora</taxon>
    </lineage>
</organism>
<dbReference type="PANTHER" id="PTHR33337">
    <property type="entry name" value="GFA DOMAIN-CONTAINING PROTEIN"/>
    <property type="match status" value="1"/>
</dbReference>
<evidence type="ECO:0000259" key="6">
    <source>
        <dbReference type="PROSITE" id="PS51891"/>
    </source>
</evidence>
<evidence type="ECO:0000256" key="1">
    <source>
        <dbReference type="ARBA" id="ARBA00005495"/>
    </source>
</evidence>
<accession>A0A922N8H0</accession>
<keyword evidence="2" id="KW-0479">Metal-binding</keyword>
<feature type="compositionally biased region" description="Low complexity" evidence="5">
    <location>
        <begin position="53"/>
        <end position="63"/>
    </location>
</feature>
<feature type="compositionally biased region" description="Low complexity" evidence="5">
    <location>
        <begin position="260"/>
        <end position="271"/>
    </location>
</feature>
<comment type="caution">
    <text evidence="7">The sequence shown here is derived from an EMBL/GenBank/DDBJ whole genome shotgun (WGS) entry which is preliminary data.</text>
</comment>
<gene>
    <name evidence="7" type="ORF">Ptr86124_010821</name>
</gene>
<proteinExistence type="inferred from homology"/>
<evidence type="ECO:0000256" key="4">
    <source>
        <dbReference type="ARBA" id="ARBA00023239"/>
    </source>
</evidence>
<evidence type="ECO:0000313" key="8">
    <source>
        <dbReference type="Proteomes" id="UP000249757"/>
    </source>
</evidence>
<reference evidence="8" key="1">
    <citation type="journal article" date="2022" name="Microb. Genom.">
        <title>A global pangenome for the wheat fungal pathogen Pyrenophora tritici-repentis and prediction of effector protein structural homology.</title>
        <authorList>
            <person name="Moolhuijzen P.M."/>
            <person name="See P.T."/>
            <person name="Shi G."/>
            <person name="Powell H.R."/>
            <person name="Cockram J."/>
            <person name="Jorgensen L.N."/>
            <person name="Benslimane H."/>
            <person name="Strelkov S.E."/>
            <person name="Turner J."/>
            <person name="Liu Z."/>
            <person name="Moffat C.S."/>
        </authorList>
    </citation>
    <scope>NUCLEOTIDE SEQUENCE [LARGE SCALE GENOMIC DNA]</scope>
</reference>